<evidence type="ECO:0000313" key="5">
    <source>
        <dbReference type="EMBL" id="PDH32160.1"/>
    </source>
</evidence>
<evidence type="ECO:0000256" key="1">
    <source>
        <dbReference type="ARBA" id="ARBA00001931"/>
    </source>
</evidence>
<keyword evidence="3" id="KW-0560">Oxidoreductase</keyword>
<dbReference type="AlphaFoldDB" id="A0A2A5W6R1"/>
<name>A0A2A5W6R1_9GAMM</name>
<feature type="domain" description="Pyrrolo-quinoline quinone repeat" evidence="4">
    <location>
        <begin position="62"/>
        <end position="180"/>
    </location>
</feature>
<dbReference type="Pfam" id="PF01011">
    <property type="entry name" value="PQQ"/>
    <property type="match status" value="1"/>
</dbReference>
<dbReference type="Proteomes" id="UP000219329">
    <property type="component" value="Unassembled WGS sequence"/>
</dbReference>
<dbReference type="EMBL" id="NTJZ01000021">
    <property type="protein sequence ID" value="PDH32160.1"/>
    <property type="molecule type" value="Genomic_DNA"/>
</dbReference>
<dbReference type="InterPro" id="IPR018391">
    <property type="entry name" value="PQQ_b-propeller_rpt"/>
</dbReference>
<feature type="non-terminal residue" evidence="5">
    <location>
        <position position="180"/>
    </location>
</feature>
<dbReference type="PANTHER" id="PTHR32303">
    <property type="entry name" value="QUINOPROTEIN ALCOHOL DEHYDROGENASE (CYTOCHROME C)"/>
    <property type="match status" value="1"/>
</dbReference>
<reference evidence="5 6" key="1">
    <citation type="submission" date="2017-08" db="EMBL/GenBank/DDBJ databases">
        <title>Fine stratification of microbial communities through a metagenomic profile of the photic zone.</title>
        <authorList>
            <person name="Haro-Moreno J.M."/>
            <person name="Lopez-Perez M."/>
            <person name="De La Torre J."/>
            <person name="Picazo A."/>
            <person name="Camacho A."/>
            <person name="Rodriguez-Valera F."/>
        </authorList>
    </citation>
    <scope>NUCLEOTIDE SEQUENCE [LARGE SCALE GENOMIC DNA]</scope>
    <source>
        <strain evidence="5">MED-G28</strain>
    </source>
</reference>
<accession>A0A2A5W6R1</accession>
<organism evidence="5 6">
    <name type="scientific">OM182 bacterium MED-G28</name>
    <dbReference type="NCBI Taxonomy" id="1986256"/>
    <lineage>
        <taxon>Bacteria</taxon>
        <taxon>Pseudomonadati</taxon>
        <taxon>Pseudomonadota</taxon>
        <taxon>Gammaproteobacteria</taxon>
        <taxon>OMG group</taxon>
        <taxon>OM182 clade</taxon>
    </lineage>
</organism>
<evidence type="ECO:0000259" key="4">
    <source>
        <dbReference type="Pfam" id="PF01011"/>
    </source>
</evidence>
<comment type="caution">
    <text evidence="5">The sequence shown here is derived from an EMBL/GenBank/DDBJ whole genome shotgun (WGS) entry which is preliminary data.</text>
</comment>
<comment type="similarity">
    <text evidence="2">Belongs to the bacterial PQQ dehydrogenase family.</text>
</comment>
<evidence type="ECO:0000313" key="6">
    <source>
        <dbReference type="Proteomes" id="UP000219329"/>
    </source>
</evidence>
<gene>
    <name evidence="5" type="ORF">CNF02_12755</name>
</gene>
<proteinExistence type="inferred from homology"/>
<protein>
    <recommendedName>
        <fullName evidence="4">Pyrrolo-quinoline quinone repeat domain-containing protein</fullName>
    </recommendedName>
</protein>
<dbReference type="InterPro" id="IPR011047">
    <property type="entry name" value="Quinoprotein_ADH-like_sf"/>
</dbReference>
<evidence type="ECO:0000256" key="2">
    <source>
        <dbReference type="ARBA" id="ARBA00008156"/>
    </source>
</evidence>
<dbReference type="SMART" id="SM00564">
    <property type="entry name" value="PQQ"/>
    <property type="match status" value="1"/>
</dbReference>
<comment type="cofactor">
    <cofactor evidence="1">
        <name>pyrroloquinoline quinone</name>
        <dbReference type="ChEBI" id="CHEBI:58442"/>
    </cofactor>
</comment>
<dbReference type="SUPFAM" id="SSF50998">
    <property type="entry name" value="Quinoprotein alcohol dehydrogenase-like"/>
    <property type="match status" value="1"/>
</dbReference>
<dbReference type="PANTHER" id="PTHR32303:SF20">
    <property type="entry name" value="QUINOPROTEIN ETHANOL DEHYDROGENASE"/>
    <property type="match status" value="1"/>
</dbReference>
<evidence type="ECO:0000256" key="3">
    <source>
        <dbReference type="ARBA" id="ARBA00023002"/>
    </source>
</evidence>
<dbReference type="Gene3D" id="2.140.10.10">
    <property type="entry name" value="Quinoprotein alcohol dehydrogenase-like superfamily"/>
    <property type="match status" value="1"/>
</dbReference>
<sequence length="180" mass="19803">MTSTYSAISHTAAGIVFRTVQNTFAVLLASAVLISPFSYGQGSDSFPPVTDAMLQDPAPGDWLMWRRTLDSWGYSPLAEVNRDNVDQLRMVWTHGLGTGTGEITPLAYDGVLYVPQHNDVIEAIDARTGDQIWEYGRDHPEGLYDYVGVNARNNRNLAIFGNLIINTSDDGFVFALDAQT</sequence>
<dbReference type="GO" id="GO:0016491">
    <property type="term" value="F:oxidoreductase activity"/>
    <property type="evidence" value="ECO:0007669"/>
    <property type="project" value="UniProtKB-KW"/>
</dbReference>
<dbReference type="InterPro" id="IPR002372">
    <property type="entry name" value="PQQ_rpt_dom"/>
</dbReference>